<organism evidence="2 3">
    <name type="scientific">Sulfitobacter sabulilitoris</name>
    <dbReference type="NCBI Taxonomy" id="2562655"/>
    <lineage>
        <taxon>Bacteria</taxon>
        <taxon>Pseudomonadati</taxon>
        <taxon>Pseudomonadota</taxon>
        <taxon>Alphaproteobacteria</taxon>
        <taxon>Rhodobacterales</taxon>
        <taxon>Roseobacteraceae</taxon>
        <taxon>Sulfitobacter</taxon>
    </lineage>
</organism>
<proteinExistence type="predicted"/>
<feature type="domain" description="BF1531-like N-terminal" evidence="1">
    <location>
        <begin position="74"/>
        <end position="267"/>
    </location>
</feature>
<reference evidence="2 3" key="1">
    <citation type="submission" date="2019-05" db="EMBL/GenBank/DDBJ databases">
        <title>Sulfitobacter sabulilitoris sp. nov., isolated from a marine sand.</title>
        <authorList>
            <person name="Yoon J.-H."/>
        </authorList>
    </citation>
    <scope>NUCLEOTIDE SEQUENCE [LARGE SCALE GENOMIC DNA]</scope>
    <source>
        <strain evidence="2 3">HSMS-29</strain>
    </source>
</reference>
<dbReference type="NCBIfam" id="TIGR01686">
    <property type="entry name" value="FkbH"/>
    <property type="match status" value="1"/>
</dbReference>
<keyword evidence="3" id="KW-1185">Reference proteome</keyword>
<dbReference type="InterPro" id="IPR036514">
    <property type="entry name" value="SGNH_hydro_sf"/>
</dbReference>
<dbReference type="NCBIfam" id="TIGR01681">
    <property type="entry name" value="HAD-SF-IIIC"/>
    <property type="match status" value="1"/>
</dbReference>
<dbReference type="Pfam" id="PF21211">
    <property type="entry name" value="FkbH_N"/>
    <property type="match status" value="1"/>
</dbReference>
<dbReference type="InterPro" id="IPR049369">
    <property type="entry name" value="BF1531-like_N"/>
</dbReference>
<evidence type="ECO:0000313" key="2">
    <source>
        <dbReference type="EMBL" id="TMM51041.1"/>
    </source>
</evidence>
<dbReference type="InterPro" id="IPR010037">
    <property type="entry name" value="FkbH_domain"/>
</dbReference>
<dbReference type="RefSeq" id="WP_138663002.1">
    <property type="nucleotide sequence ID" value="NZ_VANS01000004.1"/>
</dbReference>
<evidence type="ECO:0000259" key="1">
    <source>
        <dbReference type="Pfam" id="PF21211"/>
    </source>
</evidence>
<accession>A0A5S3Q3E4</accession>
<gene>
    <name evidence="2" type="ORF">FDT80_14310</name>
</gene>
<sequence length="637" mass="69607">MSLDLYLDLGWLPRPPSDLNKIIKSVRDAGPATAEALRGLAQFGLNELQLNKVARALSDARDGGVDLKPLIPLKVALLSNTTTEFLSPAMMATGLRYGFATDLVLAPYGQVVQELLDPQSMTYAADPDVIVISLDHRGLNLTAVPGDVDAAAAGLAASLDQIETLKAAIEQNSRAVAMFQTVARPAEPDLGSLDLGVPGTWRQLTHDFNRALADMLTGTPHLLLDTAGLADTVGLATWHDPGLWHMARVPFSNRVLPLYADHIMRVIAAWRGKSRRCLVLDLDNTLWHGVIGDDGLDGIRLAEGDPVGEAHRDVQDRALQFRSQGVVLAVSSKNDDAVARTAFRDHAEMVLKEDHIAVFQANWRDKATNIQAISDDLALGLESLAFLDDNPAERGLIREALPRVGVPELPEDPALYVRTLVASGLFEATTFSDEDRRRAEDYQSNSKRVALQASVTDIGEYLRSLDMEFAVLPFDAPGRARIAQLINKSNQFNLTTRRYSEADVAAMEDDSGLLTLQIRLRDRFADNGMISVVICRTDGATWEIDTWLMSCRVLGRRVERAILQVLKDAAQAAGITTLRGRYIPTDRNGMVAQHYAQLGFGLVETREDGTTLWSVEVADLPDQEVIGTISRQTAPSA</sequence>
<dbReference type="Gene3D" id="3.40.50.1110">
    <property type="entry name" value="SGNH hydrolase"/>
    <property type="match status" value="1"/>
</dbReference>
<evidence type="ECO:0000313" key="3">
    <source>
        <dbReference type="Proteomes" id="UP000309550"/>
    </source>
</evidence>
<dbReference type="InterPro" id="IPR023214">
    <property type="entry name" value="HAD_sf"/>
</dbReference>
<comment type="caution">
    <text evidence="2">The sequence shown here is derived from an EMBL/GenBank/DDBJ whole genome shotgun (WGS) entry which is preliminary data.</text>
</comment>
<name>A0A5S3Q3E4_9RHOB</name>
<dbReference type="Proteomes" id="UP000309550">
    <property type="component" value="Unassembled WGS sequence"/>
</dbReference>
<dbReference type="OrthoDB" id="323926at2"/>
<dbReference type="EMBL" id="VANS01000004">
    <property type="protein sequence ID" value="TMM51041.1"/>
    <property type="molecule type" value="Genomic_DNA"/>
</dbReference>
<dbReference type="AlphaFoldDB" id="A0A5S3Q3E4"/>
<dbReference type="GO" id="GO:0016788">
    <property type="term" value="F:hydrolase activity, acting on ester bonds"/>
    <property type="evidence" value="ECO:0007669"/>
    <property type="project" value="UniProtKB-ARBA"/>
</dbReference>
<dbReference type="InterPro" id="IPR010033">
    <property type="entry name" value="HAD_SF_ppase_IIIC"/>
</dbReference>
<dbReference type="Gene3D" id="3.40.50.1000">
    <property type="entry name" value="HAD superfamily/HAD-like"/>
    <property type="match status" value="1"/>
</dbReference>
<protein>
    <submittedName>
        <fullName evidence="2">HAD-IIIC family phosphatase</fullName>
    </submittedName>
</protein>